<name>A0A9J6CZL7_RHIMP</name>
<evidence type="ECO:0000313" key="3">
    <source>
        <dbReference type="Proteomes" id="UP000821866"/>
    </source>
</evidence>
<dbReference type="AlphaFoldDB" id="A0A9J6CZL7"/>
<reference evidence="2" key="2">
    <citation type="submission" date="2021-09" db="EMBL/GenBank/DDBJ databases">
        <authorList>
            <person name="Jia N."/>
            <person name="Wang J."/>
            <person name="Shi W."/>
            <person name="Du L."/>
            <person name="Sun Y."/>
            <person name="Zhan W."/>
            <person name="Jiang J."/>
            <person name="Wang Q."/>
            <person name="Zhang B."/>
            <person name="Ji P."/>
            <person name="Sakyi L.B."/>
            <person name="Cui X."/>
            <person name="Yuan T."/>
            <person name="Jiang B."/>
            <person name="Yang W."/>
            <person name="Lam T.T.-Y."/>
            <person name="Chang Q."/>
            <person name="Ding S."/>
            <person name="Wang X."/>
            <person name="Zhu J."/>
            <person name="Ruan X."/>
            <person name="Zhao L."/>
            <person name="Wei J."/>
            <person name="Que T."/>
            <person name="Du C."/>
            <person name="Cheng J."/>
            <person name="Dai P."/>
            <person name="Han X."/>
            <person name="Huang E."/>
            <person name="Gao Y."/>
            <person name="Liu J."/>
            <person name="Shao H."/>
            <person name="Ye R."/>
            <person name="Li L."/>
            <person name="Wei W."/>
            <person name="Wang X."/>
            <person name="Wang C."/>
            <person name="Huo Q."/>
            <person name="Li W."/>
            <person name="Guo W."/>
            <person name="Chen H."/>
            <person name="Chen S."/>
            <person name="Zhou L."/>
            <person name="Zhou L."/>
            <person name="Ni X."/>
            <person name="Tian J."/>
            <person name="Zhou Y."/>
            <person name="Sheng Y."/>
            <person name="Liu T."/>
            <person name="Pan Y."/>
            <person name="Xia L."/>
            <person name="Li J."/>
            <person name="Zhao F."/>
            <person name="Cao W."/>
        </authorList>
    </citation>
    <scope>NUCLEOTIDE SEQUENCE</scope>
    <source>
        <strain evidence="2">Rmic-2018</strain>
        <tissue evidence="2">Larvae</tissue>
    </source>
</reference>
<feature type="compositionally biased region" description="Polar residues" evidence="1">
    <location>
        <begin position="160"/>
        <end position="172"/>
    </location>
</feature>
<gene>
    <name evidence="2" type="ORF">HPB51_027555</name>
</gene>
<proteinExistence type="predicted"/>
<evidence type="ECO:0000313" key="2">
    <source>
        <dbReference type="EMBL" id="KAH7964207.1"/>
    </source>
</evidence>
<dbReference type="EMBL" id="JABSTU010004132">
    <property type="protein sequence ID" value="KAH7964207.1"/>
    <property type="molecule type" value="Genomic_DNA"/>
</dbReference>
<reference evidence="2" key="1">
    <citation type="journal article" date="2020" name="Cell">
        <title>Large-Scale Comparative Analyses of Tick Genomes Elucidate Their Genetic Diversity and Vector Capacities.</title>
        <authorList>
            <consortium name="Tick Genome and Microbiome Consortium (TIGMIC)"/>
            <person name="Jia N."/>
            <person name="Wang J."/>
            <person name="Shi W."/>
            <person name="Du L."/>
            <person name="Sun Y."/>
            <person name="Zhan W."/>
            <person name="Jiang J.F."/>
            <person name="Wang Q."/>
            <person name="Zhang B."/>
            <person name="Ji P."/>
            <person name="Bell-Sakyi L."/>
            <person name="Cui X.M."/>
            <person name="Yuan T.T."/>
            <person name="Jiang B.G."/>
            <person name="Yang W.F."/>
            <person name="Lam T.T."/>
            <person name="Chang Q.C."/>
            <person name="Ding S.J."/>
            <person name="Wang X.J."/>
            <person name="Zhu J.G."/>
            <person name="Ruan X.D."/>
            <person name="Zhao L."/>
            <person name="Wei J.T."/>
            <person name="Ye R.Z."/>
            <person name="Que T.C."/>
            <person name="Du C.H."/>
            <person name="Zhou Y.H."/>
            <person name="Cheng J.X."/>
            <person name="Dai P.F."/>
            <person name="Guo W.B."/>
            <person name="Han X.H."/>
            <person name="Huang E.J."/>
            <person name="Li L.F."/>
            <person name="Wei W."/>
            <person name="Gao Y.C."/>
            <person name="Liu J.Z."/>
            <person name="Shao H.Z."/>
            <person name="Wang X."/>
            <person name="Wang C.C."/>
            <person name="Yang T.C."/>
            <person name="Huo Q.B."/>
            <person name="Li W."/>
            <person name="Chen H.Y."/>
            <person name="Chen S.E."/>
            <person name="Zhou L.G."/>
            <person name="Ni X.B."/>
            <person name="Tian J.H."/>
            <person name="Sheng Y."/>
            <person name="Liu T."/>
            <person name="Pan Y.S."/>
            <person name="Xia L.Y."/>
            <person name="Li J."/>
            <person name="Zhao F."/>
            <person name="Cao W.C."/>
        </authorList>
    </citation>
    <scope>NUCLEOTIDE SEQUENCE</scope>
    <source>
        <strain evidence="2">Rmic-2018</strain>
    </source>
</reference>
<feature type="compositionally biased region" description="Basic residues" evidence="1">
    <location>
        <begin position="144"/>
        <end position="157"/>
    </location>
</feature>
<feature type="region of interest" description="Disordered" evidence="1">
    <location>
        <begin position="144"/>
        <end position="172"/>
    </location>
</feature>
<dbReference type="Proteomes" id="UP000821866">
    <property type="component" value="Unassembled WGS sequence"/>
</dbReference>
<accession>A0A9J6CZL7</accession>
<evidence type="ECO:0000256" key="1">
    <source>
        <dbReference type="SAM" id="MobiDB-lite"/>
    </source>
</evidence>
<sequence length="203" mass="21835">MSVCSCHRATACFRTSSSRDVLTSFRVAALSSTADASQPSHLSRGAAPSGKLTAPACVTSVGLQKERLLIFPRLAGKLPEGKEGATHHGPVVAAFRVPPFPECCDKPISGLEWRLKTSPSFCGSGRATVSCRWYDEDRALRKATGHRKTVGVASRKRYSSESGTDSETPNPTTAAVMIEGRQFRACEKPQGKETISEHVTQLE</sequence>
<protein>
    <submittedName>
        <fullName evidence="2">Uncharacterized protein</fullName>
    </submittedName>
</protein>
<organism evidence="2 3">
    <name type="scientific">Rhipicephalus microplus</name>
    <name type="common">Cattle tick</name>
    <name type="synonym">Boophilus microplus</name>
    <dbReference type="NCBI Taxonomy" id="6941"/>
    <lineage>
        <taxon>Eukaryota</taxon>
        <taxon>Metazoa</taxon>
        <taxon>Ecdysozoa</taxon>
        <taxon>Arthropoda</taxon>
        <taxon>Chelicerata</taxon>
        <taxon>Arachnida</taxon>
        <taxon>Acari</taxon>
        <taxon>Parasitiformes</taxon>
        <taxon>Ixodida</taxon>
        <taxon>Ixodoidea</taxon>
        <taxon>Ixodidae</taxon>
        <taxon>Rhipicephalinae</taxon>
        <taxon>Rhipicephalus</taxon>
        <taxon>Boophilus</taxon>
    </lineage>
</organism>
<comment type="caution">
    <text evidence="2">The sequence shown here is derived from an EMBL/GenBank/DDBJ whole genome shotgun (WGS) entry which is preliminary data.</text>
</comment>
<keyword evidence="3" id="KW-1185">Reference proteome</keyword>